<evidence type="ECO:0000313" key="4">
    <source>
        <dbReference type="EMBL" id="RPD39156.1"/>
    </source>
</evidence>
<protein>
    <submittedName>
        <fullName evidence="4">TonB-dependent receptor</fullName>
    </submittedName>
</protein>
<reference evidence="5" key="1">
    <citation type="submission" date="2018-11" db="EMBL/GenBank/DDBJ databases">
        <title>Chitinophaga lutea sp.nov., isolate from arsenic contaminated soil.</title>
        <authorList>
            <person name="Zong Y."/>
        </authorList>
    </citation>
    <scope>NUCLEOTIDE SEQUENCE [LARGE SCALE GENOMIC DNA]</scope>
    <source>
        <strain evidence="5">YLT18</strain>
    </source>
</reference>
<dbReference type="GO" id="GO:0015344">
    <property type="term" value="F:siderophore uptake transmembrane transporter activity"/>
    <property type="evidence" value="ECO:0007669"/>
    <property type="project" value="TreeGrafter"/>
</dbReference>
<dbReference type="NCBIfam" id="TIGR04056">
    <property type="entry name" value="OMP_RagA_SusC"/>
    <property type="match status" value="1"/>
</dbReference>
<feature type="domain" description="TonB-dependent receptor plug" evidence="3">
    <location>
        <begin position="152"/>
        <end position="255"/>
    </location>
</feature>
<evidence type="ECO:0000256" key="2">
    <source>
        <dbReference type="PROSITE-ProRule" id="PRU01360"/>
    </source>
</evidence>
<dbReference type="Gene3D" id="2.60.40.1120">
    <property type="entry name" value="Carboxypeptidase-like, regulatory domain"/>
    <property type="match status" value="1"/>
</dbReference>
<dbReference type="InterPro" id="IPR008969">
    <property type="entry name" value="CarboxyPept-like_regulatory"/>
</dbReference>
<name>A0A3N4MBJ0_9BACT</name>
<comment type="subcellular location">
    <subcellularLocation>
        <location evidence="2">Cell outer membrane</location>
        <topology evidence="2">Multi-pass membrane protein</topology>
    </subcellularLocation>
</comment>
<dbReference type="Proteomes" id="UP000279089">
    <property type="component" value="Unassembled WGS sequence"/>
</dbReference>
<gene>
    <name evidence="4" type="ORF">EG028_21325</name>
</gene>
<dbReference type="OrthoDB" id="9768177at2"/>
<dbReference type="GO" id="GO:0009279">
    <property type="term" value="C:cell outer membrane"/>
    <property type="evidence" value="ECO:0007669"/>
    <property type="project" value="UniProtKB-SubCell"/>
</dbReference>
<dbReference type="PROSITE" id="PS00018">
    <property type="entry name" value="EF_HAND_1"/>
    <property type="match status" value="1"/>
</dbReference>
<dbReference type="InterPro" id="IPR023996">
    <property type="entry name" value="TonB-dep_OMP_SusC/RagA"/>
</dbReference>
<keyword evidence="2" id="KW-0813">Transport</keyword>
<dbReference type="AlphaFoldDB" id="A0A3N4MBJ0"/>
<dbReference type="Pfam" id="PF07715">
    <property type="entry name" value="Plug"/>
    <property type="match status" value="1"/>
</dbReference>
<dbReference type="SUPFAM" id="SSF56935">
    <property type="entry name" value="Porins"/>
    <property type="match status" value="1"/>
</dbReference>
<dbReference type="InterPro" id="IPR012910">
    <property type="entry name" value="Plug_dom"/>
</dbReference>
<keyword evidence="2" id="KW-0998">Cell outer membrane</keyword>
<dbReference type="PANTHER" id="PTHR30069:SF29">
    <property type="entry name" value="HEMOGLOBIN AND HEMOGLOBIN-HAPTOGLOBIN-BINDING PROTEIN 1-RELATED"/>
    <property type="match status" value="1"/>
</dbReference>
<dbReference type="InterPro" id="IPR018247">
    <property type="entry name" value="EF_Hand_1_Ca_BS"/>
</dbReference>
<dbReference type="GO" id="GO:0044718">
    <property type="term" value="P:siderophore transmembrane transport"/>
    <property type="evidence" value="ECO:0007669"/>
    <property type="project" value="TreeGrafter"/>
</dbReference>
<dbReference type="NCBIfam" id="TIGR04057">
    <property type="entry name" value="SusC_RagA_signa"/>
    <property type="match status" value="1"/>
</dbReference>
<evidence type="ECO:0000256" key="1">
    <source>
        <dbReference type="ARBA" id="ARBA00022729"/>
    </source>
</evidence>
<evidence type="ECO:0000313" key="5">
    <source>
        <dbReference type="Proteomes" id="UP000279089"/>
    </source>
</evidence>
<keyword evidence="5" id="KW-1185">Reference proteome</keyword>
<keyword evidence="2" id="KW-0472">Membrane</keyword>
<accession>A0A3N4MBJ0</accession>
<dbReference type="Gene3D" id="2.170.130.10">
    <property type="entry name" value="TonB-dependent receptor, plug domain"/>
    <property type="match status" value="1"/>
</dbReference>
<evidence type="ECO:0000259" key="3">
    <source>
        <dbReference type="Pfam" id="PF07715"/>
    </source>
</evidence>
<sequence>MPAGLLASIFSNQISNTTFQPDSAFLFYSMKKIVMKKIYHFLVLCCLLPLLAAAQQKTITGKVTDERDGAVLPGVTVFTVDPAGKRTGATTNTQGEYSLTVPAGATEITFTYVGMITTVEQINGRSTINVRLTPTDEQLSGVVVIGYGSKRKETLTGAVSNITNKEIQTVANISIAQKLQGKVAGLQIRQLGGEPGTFDNSINIRGFGTPLFVIDGIVRDGSGEFQRLNADDIESISFLKDATAAIYGLRAANGVVIVTTKKGTKGKASFNYTGMVGFQKPTDVPRMASASEWMQMRNDADVLGGKGTPFLTKDELQKWIDGAPGYESTDWYSETMKKQAMQQQHNLSATGGNDKTQYFVSFAYANEEGLLKTNDMGYDRFNIRTNLTTELHKNLKLEVLIGGRWDKRETPGENFFNIFKGTRVTLPTEKPYANNNPDYPFNVSPSTQNPVVLSDREITGYNESVTKNIQSTVALNYTVPFVQGLSLRGVAGYDLNVYTNKDVQKPYKLYNYVNGAYVAAPQRVGAATISNNYSNGSRLTMQGQINYQRQFASVHNVSATLVMETQQWWGRDAWLRRTYDFYTMDQIDRASNAKMENSGNENRTASIGYLGRFSYDYKSKYLVDFAFREDGSYAYHPSNRWDFYPVISAGWRISEEPFMKEKVPVISNLKFDASYGILGQDAAAPFQYIVGYNLSGGGQYEFTNGALTTGAASPSIVNEQLTWTRSKTLNIGMDLGLWRNKLTLEVDVYRRDMEGIPAFRNLTLPNTFGASLPQENLNSARIKGIEFTVGHTNDIGDFHYGISGNFNFFRSMNLYVERGKDLNSWERWRNANDYRNNDWVWSFIGDGQFQSLAEVYAHALQNGDQGNRRELPGDYRILDANNDGVINDNDMVAQYFGANGNNNDINPAGKAPRINYGLSLNASWKGFDLNMLFQGAAMYTVRFQEVYAEIMAFRGNTPAYFYDRWHKADPYDPNSEWIAGKWPASRFNFDVGRMYTETDTWRKDASYLRLKSAELGYTIAPRLYNRSGISKIRVYANGFNLFTIADSFVKPFDPERLEGLFNAGFNYPLMRAFNFGVNVNF</sequence>
<dbReference type="SUPFAM" id="SSF49464">
    <property type="entry name" value="Carboxypeptidase regulatory domain-like"/>
    <property type="match status" value="1"/>
</dbReference>
<keyword evidence="2" id="KW-1134">Transmembrane beta strand</keyword>
<dbReference type="InterPro" id="IPR039426">
    <property type="entry name" value="TonB-dep_rcpt-like"/>
</dbReference>
<dbReference type="InterPro" id="IPR023997">
    <property type="entry name" value="TonB-dep_OMP_SusC/RagA_CS"/>
</dbReference>
<proteinExistence type="inferred from homology"/>
<keyword evidence="4" id="KW-0675">Receptor</keyword>
<keyword evidence="1" id="KW-0732">Signal</keyword>
<organism evidence="4 5">
    <name type="scientific">Chitinophaga barathri</name>
    <dbReference type="NCBI Taxonomy" id="1647451"/>
    <lineage>
        <taxon>Bacteria</taxon>
        <taxon>Pseudomonadati</taxon>
        <taxon>Bacteroidota</taxon>
        <taxon>Chitinophagia</taxon>
        <taxon>Chitinophagales</taxon>
        <taxon>Chitinophagaceae</taxon>
        <taxon>Chitinophaga</taxon>
    </lineage>
</organism>
<dbReference type="EMBL" id="RMBX01000012">
    <property type="protein sequence ID" value="RPD39156.1"/>
    <property type="molecule type" value="Genomic_DNA"/>
</dbReference>
<dbReference type="PROSITE" id="PS52016">
    <property type="entry name" value="TONB_DEPENDENT_REC_3"/>
    <property type="match status" value="1"/>
</dbReference>
<dbReference type="InterPro" id="IPR037066">
    <property type="entry name" value="Plug_dom_sf"/>
</dbReference>
<keyword evidence="2" id="KW-0812">Transmembrane</keyword>
<dbReference type="PANTHER" id="PTHR30069">
    <property type="entry name" value="TONB-DEPENDENT OUTER MEMBRANE RECEPTOR"/>
    <property type="match status" value="1"/>
</dbReference>
<comment type="caution">
    <text evidence="4">The sequence shown here is derived from an EMBL/GenBank/DDBJ whole genome shotgun (WGS) entry which is preliminary data.</text>
</comment>
<dbReference type="Pfam" id="PF13715">
    <property type="entry name" value="CarbopepD_reg_2"/>
    <property type="match status" value="1"/>
</dbReference>
<comment type="similarity">
    <text evidence="2">Belongs to the TonB-dependent receptor family.</text>
</comment>